<name>A0A4V5ZYM6_STECR</name>
<sequence>MRTNKIRDDLLQQDLLRQHELLRQKVVTEHVCLCRQNLYSSCSCIFGSFFQWDPNWHDKTVLLKRLKIKLIVKCMSYMYNTSKKGRRSSEWIFGVRAFYLGSPYKRGLGDARVPLAG</sequence>
<protein>
    <submittedName>
        <fullName evidence="1">Uncharacterized protein</fullName>
    </submittedName>
</protein>
<evidence type="ECO:0000313" key="2">
    <source>
        <dbReference type="Proteomes" id="UP000298663"/>
    </source>
</evidence>
<dbReference type="AlphaFoldDB" id="A0A4V5ZYM6"/>
<keyword evidence="2" id="KW-1185">Reference proteome</keyword>
<dbReference type="EMBL" id="AZBU02000009">
    <property type="protein sequence ID" value="TKR64305.1"/>
    <property type="molecule type" value="Genomic_DNA"/>
</dbReference>
<comment type="caution">
    <text evidence="1">The sequence shown here is derived from an EMBL/GenBank/DDBJ whole genome shotgun (WGS) entry which is preliminary data.</text>
</comment>
<reference evidence="1 2" key="1">
    <citation type="journal article" date="2015" name="Genome Biol.">
        <title>Comparative genomics of Steinernema reveals deeply conserved gene regulatory networks.</title>
        <authorList>
            <person name="Dillman A.R."/>
            <person name="Macchietto M."/>
            <person name="Porter C.F."/>
            <person name="Rogers A."/>
            <person name="Williams B."/>
            <person name="Antoshechkin I."/>
            <person name="Lee M.M."/>
            <person name="Goodwin Z."/>
            <person name="Lu X."/>
            <person name="Lewis E.E."/>
            <person name="Goodrich-Blair H."/>
            <person name="Stock S.P."/>
            <person name="Adams B.J."/>
            <person name="Sternberg P.W."/>
            <person name="Mortazavi A."/>
        </authorList>
    </citation>
    <scope>NUCLEOTIDE SEQUENCE [LARGE SCALE GENOMIC DNA]</scope>
    <source>
        <strain evidence="1 2">ALL</strain>
    </source>
</reference>
<gene>
    <name evidence="1" type="ORF">L596_024864</name>
</gene>
<proteinExistence type="predicted"/>
<dbReference type="Proteomes" id="UP000298663">
    <property type="component" value="Unassembled WGS sequence"/>
</dbReference>
<organism evidence="1 2">
    <name type="scientific">Steinernema carpocapsae</name>
    <name type="common">Entomopathogenic nematode</name>
    <dbReference type="NCBI Taxonomy" id="34508"/>
    <lineage>
        <taxon>Eukaryota</taxon>
        <taxon>Metazoa</taxon>
        <taxon>Ecdysozoa</taxon>
        <taxon>Nematoda</taxon>
        <taxon>Chromadorea</taxon>
        <taxon>Rhabditida</taxon>
        <taxon>Tylenchina</taxon>
        <taxon>Panagrolaimomorpha</taxon>
        <taxon>Strongyloidoidea</taxon>
        <taxon>Steinernematidae</taxon>
        <taxon>Steinernema</taxon>
    </lineage>
</organism>
<evidence type="ECO:0000313" key="1">
    <source>
        <dbReference type="EMBL" id="TKR64305.1"/>
    </source>
</evidence>
<reference evidence="1 2" key="2">
    <citation type="journal article" date="2019" name="G3 (Bethesda)">
        <title>Hybrid Assembly of the Genome of the Entomopathogenic Nematode Steinernema carpocapsae Identifies the X-Chromosome.</title>
        <authorList>
            <person name="Serra L."/>
            <person name="Macchietto M."/>
            <person name="Macias-Munoz A."/>
            <person name="McGill C.J."/>
            <person name="Rodriguez I.M."/>
            <person name="Rodriguez B."/>
            <person name="Murad R."/>
            <person name="Mortazavi A."/>
        </authorList>
    </citation>
    <scope>NUCLEOTIDE SEQUENCE [LARGE SCALE GENOMIC DNA]</scope>
    <source>
        <strain evidence="1 2">ALL</strain>
    </source>
</reference>
<accession>A0A4V5ZYM6</accession>